<geneLocation type="plasmid" evidence="1">
    <name>pColt5.8d</name>
</geneLocation>
<sequence>MLSLGILNLFDEPGQSLGDVRKRLVAGGADVFHFSGSS</sequence>
<gene>
    <name evidence="1" type="ORF">pC5.8d_744</name>
</gene>
<dbReference type="EMBL" id="MK318974">
    <property type="protein sequence ID" value="QCL10047.1"/>
    <property type="molecule type" value="Genomic_DNA"/>
</dbReference>
<protein>
    <submittedName>
        <fullName evidence="1">Uncharacterized protein</fullName>
    </submittedName>
</protein>
<evidence type="ECO:0000313" key="1">
    <source>
        <dbReference type="EMBL" id="QCL10047.1"/>
    </source>
</evidence>
<proteinExistence type="predicted"/>
<accession>A0A7S4ZS85</accession>
<reference evidence="1" key="1">
    <citation type="submission" date="2018-12" db="EMBL/GenBank/DDBJ databases">
        <title>Three Rhizobium rhizogenes strains isolated from the same crown gall tumor carry diverse plasmids.</title>
        <authorList>
            <person name="Pulawska J."/>
            <person name="Kuzmanovic N."/>
        </authorList>
    </citation>
    <scope>NUCLEOTIDE SEQUENCE</scope>
    <source>
        <strain evidence="1">Colt5.8</strain>
        <plasmid evidence="1">pColt5.8d</plasmid>
    </source>
</reference>
<name>A0A7S4ZS85_RHIRH</name>
<dbReference type="AlphaFoldDB" id="A0A7S4ZS85"/>
<organism evidence="1">
    <name type="scientific">Rhizobium rhizogenes</name>
    <name type="common">Agrobacterium rhizogenes</name>
    <dbReference type="NCBI Taxonomy" id="359"/>
    <lineage>
        <taxon>Bacteria</taxon>
        <taxon>Pseudomonadati</taxon>
        <taxon>Pseudomonadota</taxon>
        <taxon>Alphaproteobacteria</taxon>
        <taxon>Hyphomicrobiales</taxon>
        <taxon>Rhizobiaceae</taxon>
        <taxon>Rhizobium/Agrobacterium group</taxon>
        <taxon>Rhizobium</taxon>
    </lineage>
</organism>
<keyword evidence="1" id="KW-0614">Plasmid</keyword>